<dbReference type="Gene3D" id="3.30.1370.220">
    <property type="match status" value="1"/>
</dbReference>
<evidence type="ECO:0008006" key="8">
    <source>
        <dbReference type="Google" id="ProtNLM"/>
    </source>
</evidence>
<evidence type="ECO:0000313" key="6">
    <source>
        <dbReference type="EMBL" id="AEE95784.1"/>
    </source>
</evidence>
<reference evidence="7" key="1">
    <citation type="submission" date="2010-11" db="EMBL/GenBank/DDBJ databases">
        <title>The complete genome of Mahella australiensis DSM 15567.</title>
        <authorList>
            <consortium name="US DOE Joint Genome Institute (JGI-PGF)"/>
            <person name="Lucas S."/>
            <person name="Copeland A."/>
            <person name="Lapidus A."/>
            <person name="Bruce D."/>
            <person name="Goodwin L."/>
            <person name="Pitluck S."/>
            <person name="Kyrpides N."/>
            <person name="Mavromatis K."/>
            <person name="Pagani I."/>
            <person name="Ivanova N."/>
            <person name="Teshima H."/>
            <person name="Brettin T."/>
            <person name="Detter J.C."/>
            <person name="Han C."/>
            <person name="Tapia R."/>
            <person name="Land M."/>
            <person name="Hauser L."/>
            <person name="Markowitz V."/>
            <person name="Cheng J.-F."/>
            <person name="Hugenholtz P."/>
            <person name="Woyke T."/>
            <person name="Wu D."/>
            <person name="Spring S."/>
            <person name="Pukall R."/>
            <person name="Steenblock K."/>
            <person name="Schneider S."/>
            <person name="Klenk H.-P."/>
            <person name="Eisen J.A."/>
        </authorList>
    </citation>
    <scope>NUCLEOTIDE SEQUENCE [LARGE SCALE GENOMIC DNA]</scope>
    <source>
        <strain evidence="7">DSM 15567 / CIP 107919 / 50-1 BON</strain>
    </source>
</reference>
<evidence type="ECO:0000256" key="1">
    <source>
        <dbReference type="ARBA" id="ARBA00008005"/>
    </source>
</evidence>
<gene>
    <name evidence="6" type="ordered locus">Mahau_0581</name>
</gene>
<accession>F3ZZH4</accession>
<evidence type="ECO:0000259" key="5">
    <source>
        <dbReference type="Pfam" id="PF22671"/>
    </source>
</evidence>
<name>F3ZZH4_MAHA5</name>
<dbReference type="InterPro" id="IPR020287">
    <property type="entry name" value="Tail_sheath_C"/>
</dbReference>
<dbReference type="Pfam" id="PF04984">
    <property type="entry name" value="Phage_sheath_1"/>
    <property type="match status" value="1"/>
</dbReference>
<dbReference type="Gene3D" id="3.40.50.11790">
    <property type="match status" value="1"/>
</dbReference>
<feature type="domain" description="Phage tail sheath protein-like beta-sandwich" evidence="3">
    <location>
        <begin position="96"/>
        <end position="206"/>
    </location>
</feature>
<protein>
    <recommendedName>
        <fullName evidence="8">Phage tail sheath protein</fullName>
    </recommendedName>
</protein>
<dbReference type="HOGENOM" id="CLU_044818_0_0_9"/>
<keyword evidence="7" id="KW-1185">Reference proteome</keyword>
<organism evidence="6 7">
    <name type="scientific">Mahella australiensis (strain DSM 15567 / CIP 107919 / 50-1 BON)</name>
    <dbReference type="NCBI Taxonomy" id="697281"/>
    <lineage>
        <taxon>Bacteria</taxon>
        <taxon>Bacillati</taxon>
        <taxon>Bacillota</taxon>
        <taxon>Clostridia</taxon>
        <taxon>Thermoanaerobacterales</taxon>
        <taxon>Thermoanaerobacterales Family IV. Incertae Sedis</taxon>
        <taxon>Mahella</taxon>
    </lineage>
</organism>
<dbReference type="eggNOG" id="ENOG502Z8I6">
    <property type="taxonomic scope" value="Bacteria"/>
</dbReference>
<dbReference type="InterPro" id="IPR054564">
    <property type="entry name" value="Gp18_domIII_N"/>
</dbReference>
<dbReference type="Gene3D" id="3.30.1490.450">
    <property type="match status" value="1"/>
</dbReference>
<feature type="domain" description="Tail sheath protein C-terminal" evidence="4">
    <location>
        <begin position="377"/>
        <end position="482"/>
    </location>
</feature>
<dbReference type="Proteomes" id="UP000008457">
    <property type="component" value="Chromosome"/>
</dbReference>
<dbReference type="Gene3D" id="3.30.360.90">
    <property type="match status" value="1"/>
</dbReference>
<dbReference type="KEGG" id="mas:Mahau_0581"/>
<dbReference type="Pfam" id="PF17481">
    <property type="entry name" value="Phage_sheath_domII"/>
    <property type="match status" value="1"/>
</dbReference>
<proteinExistence type="inferred from homology"/>
<dbReference type="OrthoDB" id="89060at2"/>
<dbReference type="Pfam" id="PF17482">
    <property type="entry name" value="Phage_sheath_1C"/>
    <property type="match status" value="1"/>
</dbReference>
<dbReference type="InterPro" id="IPR035089">
    <property type="entry name" value="Phage_sheath_subtilisin"/>
</dbReference>
<dbReference type="Pfam" id="PF22671">
    <property type="entry name" value="Gp18_domIII_N"/>
    <property type="match status" value="1"/>
</dbReference>
<evidence type="ECO:0000313" key="7">
    <source>
        <dbReference type="Proteomes" id="UP000008457"/>
    </source>
</evidence>
<dbReference type="EMBL" id="CP002360">
    <property type="protein sequence ID" value="AEE95784.1"/>
    <property type="molecule type" value="Genomic_DNA"/>
</dbReference>
<dbReference type="STRING" id="697281.Mahau_0581"/>
<feature type="domain" description="Tail sheath protein Gp18-like" evidence="5">
    <location>
        <begin position="34"/>
        <end position="64"/>
    </location>
</feature>
<evidence type="ECO:0000259" key="3">
    <source>
        <dbReference type="Pfam" id="PF17481"/>
    </source>
</evidence>
<comment type="similarity">
    <text evidence="1">Belongs to the myoviridae tail sheath protein family.</text>
</comment>
<reference evidence="6 7" key="2">
    <citation type="journal article" date="2011" name="Stand. Genomic Sci.">
        <title>Complete genome sequence of Mahella australiensis type strain (50-1 BON).</title>
        <authorList>
            <person name="Sikorski J."/>
            <person name="Teshima H."/>
            <person name="Nolan M."/>
            <person name="Lucas S."/>
            <person name="Hammon N."/>
            <person name="Deshpande S."/>
            <person name="Cheng J.F."/>
            <person name="Pitluck S."/>
            <person name="Liolios K."/>
            <person name="Pagani I."/>
            <person name="Ivanova N."/>
            <person name="Huntemann M."/>
            <person name="Mavromatis K."/>
            <person name="Ovchinikova G."/>
            <person name="Pati A."/>
            <person name="Tapia R."/>
            <person name="Han C."/>
            <person name="Goodwin L."/>
            <person name="Chen A."/>
            <person name="Palaniappan K."/>
            <person name="Land M."/>
            <person name="Hauser L."/>
            <person name="Ngatchou-Djao O.D."/>
            <person name="Rohde M."/>
            <person name="Pukall R."/>
            <person name="Spring S."/>
            <person name="Abt B."/>
            <person name="Goker M."/>
            <person name="Detter J.C."/>
            <person name="Woyke T."/>
            <person name="Bristow J."/>
            <person name="Markowitz V."/>
            <person name="Hugenholtz P."/>
            <person name="Eisen J.A."/>
            <person name="Kyrpides N.C."/>
            <person name="Klenk H.P."/>
            <person name="Lapidus A."/>
        </authorList>
    </citation>
    <scope>NUCLEOTIDE SEQUENCE [LARGE SCALE GENOMIC DNA]</scope>
    <source>
        <strain evidence="7">DSM 15567 / CIP 107919 / 50-1 BON</strain>
    </source>
</reference>
<feature type="domain" description="Tail sheath protein subtilisin-like" evidence="2">
    <location>
        <begin position="211"/>
        <end position="370"/>
    </location>
</feature>
<sequence length="483" mass="51596">MAGGTWTASEPKVRPGFYINFQAAATAQIGGGPRGIVVMPVKANWGPVRQFVEITNEKELVDAYTASAANGATAYTEIRFALLGAPRKVLGYRLADASAAKASITLKDTAATPANVLTLTTKYETDRPFKVTVRENVVDANKYDIVLHEDTVLLYVFTFDKGASVADNAVAAINNDAGNKWITAAKVAAGNGSLALVSSQPFAGGNSGISGITNTDYTNALTEFEGITFNVLTLDGISDSSLQASIKEWVDRVRNDGKKALAVVGGSADDDQDVAAGNARSAGFNHEAIVNVTVGGMLDGISYSSAEIAPYIAGLIAGQKLNESITYHVTPFEDVTKKLTNSEVIASLQAGSLVLVNDGEKVIIEQGINTLTSLSEDQNNQWKKIRAIRVMDAINDDLLKAARDSYIGKVTNNDDGKVALISACKQYMEKLAADDVIMPDFTVQIDPQYHGEPPIAAPDEVYLYWEAAITDSMEKIYSTFIVR</sequence>
<dbReference type="RefSeq" id="WP_013780217.1">
    <property type="nucleotide sequence ID" value="NC_015520.1"/>
</dbReference>
<dbReference type="AlphaFoldDB" id="F3ZZH4"/>
<dbReference type="InterPro" id="IPR035326">
    <property type="entry name" value="Beta_sandwich_Seath"/>
</dbReference>
<evidence type="ECO:0000259" key="2">
    <source>
        <dbReference type="Pfam" id="PF04984"/>
    </source>
</evidence>
<evidence type="ECO:0000259" key="4">
    <source>
        <dbReference type="Pfam" id="PF17482"/>
    </source>
</evidence>